<dbReference type="Pfam" id="PF03845">
    <property type="entry name" value="Spore_permease"/>
    <property type="match status" value="1"/>
</dbReference>
<feature type="transmembrane region" description="Helical" evidence="8">
    <location>
        <begin position="118"/>
        <end position="135"/>
    </location>
</feature>
<dbReference type="EMBL" id="SLUB01000090">
    <property type="protein sequence ID" value="THE09281.1"/>
    <property type="molecule type" value="Genomic_DNA"/>
</dbReference>
<feature type="transmembrane region" description="Helical" evidence="8">
    <location>
        <begin position="141"/>
        <end position="161"/>
    </location>
</feature>
<comment type="subcellular location">
    <subcellularLocation>
        <location evidence="1">Membrane</location>
        <topology evidence="1">Multi-pass membrane protein</topology>
    </subcellularLocation>
</comment>
<dbReference type="GO" id="GO:0016020">
    <property type="term" value="C:membrane"/>
    <property type="evidence" value="ECO:0007669"/>
    <property type="project" value="UniProtKB-SubCell"/>
</dbReference>
<dbReference type="PANTHER" id="PTHR34975:SF2">
    <property type="entry name" value="SPORE GERMINATION PROTEIN A2"/>
    <property type="match status" value="1"/>
</dbReference>
<keyword evidence="5 8" id="KW-0812">Transmembrane</keyword>
<feature type="transmembrane region" description="Helical" evidence="8">
    <location>
        <begin position="269"/>
        <end position="290"/>
    </location>
</feature>
<dbReference type="NCBIfam" id="TIGR00912">
    <property type="entry name" value="2A0309"/>
    <property type="match status" value="1"/>
</dbReference>
<feature type="transmembrane region" description="Helical" evidence="8">
    <location>
        <begin position="219"/>
        <end position="239"/>
    </location>
</feature>
<feature type="transmembrane region" description="Helical" evidence="8">
    <location>
        <begin position="78"/>
        <end position="97"/>
    </location>
</feature>
<comment type="similarity">
    <text evidence="2">Belongs to the amino acid-polyamine-organocation (APC) superfamily. Spore germination protein (SGP) (TC 2.A.3.9) family.</text>
</comment>
<evidence type="ECO:0000256" key="5">
    <source>
        <dbReference type="ARBA" id="ARBA00022692"/>
    </source>
</evidence>
<accession>A0A4S3PIS9</accession>
<dbReference type="AlphaFoldDB" id="A0A4S3PIS9"/>
<keyword evidence="3" id="KW-0813">Transport</keyword>
<sequence>MKSNTRFVNAFMAFFIIHTSQIGMGILGVPRIIYLESKKDAWISILLSGLFVSLITWIIISILNKNEGGTLFEIHDHIFGRLIGSILNFVIVIYYIAVHYSITIGYVELSLTWGYEGVYEWVGVLALLMITIYAVSGGFRVVIGVCFLSFLMTIWLLFVVYQPLQTINVTRILPIMTTTPSDMMNGVFRSSYTMLGFETLLFIFPFIKEKNKLQLFSQIAVWFTTILVLLTTVVSILFFSAKELEMNVWPVVSMISTVHFPFIERFEFVAVPLWILVIFPNLCITLYISSKGIKQIFHIKQKYGIWLISIILFICSFFITKRVDNNYFFDQIGKTGFFLWFIYPIFLYVIIIIRSKINTRSRRS</sequence>
<keyword evidence="10" id="KW-1185">Reference proteome</keyword>
<evidence type="ECO:0000256" key="4">
    <source>
        <dbReference type="ARBA" id="ARBA00022544"/>
    </source>
</evidence>
<protein>
    <submittedName>
        <fullName evidence="9">Spore gernimation protein</fullName>
    </submittedName>
</protein>
<evidence type="ECO:0000256" key="6">
    <source>
        <dbReference type="ARBA" id="ARBA00022989"/>
    </source>
</evidence>
<reference evidence="9 10" key="1">
    <citation type="journal article" date="2019" name="Indoor Air">
        <title>Impacts of indoor surface finishes on bacterial viability.</title>
        <authorList>
            <person name="Hu J."/>
            <person name="Maamar S.B."/>
            <person name="Glawe A.J."/>
            <person name="Gottel N."/>
            <person name="Gilbert J.A."/>
            <person name="Hartmann E.M."/>
        </authorList>
    </citation>
    <scope>NUCLEOTIDE SEQUENCE [LARGE SCALE GENOMIC DNA]</scope>
    <source>
        <strain evidence="9 10">AF060A6</strain>
    </source>
</reference>
<evidence type="ECO:0000256" key="7">
    <source>
        <dbReference type="ARBA" id="ARBA00023136"/>
    </source>
</evidence>
<organism evidence="9 10">
    <name type="scientific">Bacillus timonensis</name>
    <dbReference type="NCBI Taxonomy" id="1033734"/>
    <lineage>
        <taxon>Bacteria</taxon>
        <taxon>Bacillati</taxon>
        <taxon>Bacillota</taxon>
        <taxon>Bacilli</taxon>
        <taxon>Bacillales</taxon>
        <taxon>Bacillaceae</taxon>
        <taxon>Bacillus</taxon>
    </lineage>
</organism>
<proteinExistence type="inferred from homology"/>
<feature type="transmembrane region" description="Helical" evidence="8">
    <location>
        <begin position="332"/>
        <end position="353"/>
    </location>
</feature>
<keyword evidence="4" id="KW-0309">Germination</keyword>
<feature type="transmembrane region" description="Helical" evidence="8">
    <location>
        <begin position="186"/>
        <end position="207"/>
    </location>
</feature>
<keyword evidence="6 8" id="KW-1133">Transmembrane helix</keyword>
<dbReference type="RefSeq" id="WP_136381849.1">
    <property type="nucleotide sequence ID" value="NZ_SLUB01000090.1"/>
</dbReference>
<gene>
    <name evidence="9" type="ORF">E1I69_23025</name>
</gene>
<dbReference type="GO" id="GO:0009847">
    <property type="term" value="P:spore germination"/>
    <property type="evidence" value="ECO:0007669"/>
    <property type="project" value="InterPro"/>
</dbReference>
<evidence type="ECO:0000313" key="9">
    <source>
        <dbReference type="EMBL" id="THE09281.1"/>
    </source>
</evidence>
<evidence type="ECO:0000256" key="8">
    <source>
        <dbReference type="SAM" id="Phobius"/>
    </source>
</evidence>
<feature type="transmembrane region" description="Helical" evidence="8">
    <location>
        <begin position="302"/>
        <end position="320"/>
    </location>
</feature>
<evidence type="ECO:0000256" key="2">
    <source>
        <dbReference type="ARBA" id="ARBA00007998"/>
    </source>
</evidence>
<evidence type="ECO:0000256" key="3">
    <source>
        <dbReference type="ARBA" id="ARBA00022448"/>
    </source>
</evidence>
<dbReference type="InterPro" id="IPR004761">
    <property type="entry name" value="Spore_GerAB"/>
</dbReference>
<keyword evidence="7 8" id="KW-0472">Membrane</keyword>
<dbReference type="OrthoDB" id="2380240at2"/>
<feature type="transmembrane region" description="Helical" evidence="8">
    <location>
        <begin position="41"/>
        <end position="63"/>
    </location>
</feature>
<evidence type="ECO:0000313" key="10">
    <source>
        <dbReference type="Proteomes" id="UP000306477"/>
    </source>
</evidence>
<dbReference type="PANTHER" id="PTHR34975">
    <property type="entry name" value="SPORE GERMINATION PROTEIN A2"/>
    <property type="match status" value="1"/>
</dbReference>
<evidence type="ECO:0000256" key="1">
    <source>
        <dbReference type="ARBA" id="ARBA00004141"/>
    </source>
</evidence>
<dbReference type="Proteomes" id="UP000306477">
    <property type="component" value="Unassembled WGS sequence"/>
</dbReference>
<name>A0A4S3PIS9_9BACI</name>
<comment type="caution">
    <text evidence="9">The sequence shown here is derived from an EMBL/GenBank/DDBJ whole genome shotgun (WGS) entry which is preliminary data.</text>
</comment>
<feature type="transmembrane region" description="Helical" evidence="8">
    <location>
        <begin position="6"/>
        <end position="29"/>
    </location>
</feature>